<dbReference type="Pfam" id="PF25780">
    <property type="entry name" value="TPR_IPO5"/>
    <property type="match status" value="1"/>
</dbReference>
<comment type="subcellular location">
    <subcellularLocation>
        <location evidence="1">Nucleus</location>
    </subcellularLocation>
</comment>
<feature type="domain" description="Importin N-terminal" evidence="7">
    <location>
        <begin position="45"/>
        <end position="121"/>
    </location>
</feature>
<protein>
    <submittedName>
        <fullName evidence="8">Importin-9</fullName>
    </submittedName>
</protein>
<dbReference type="OMA" id="NPDQYTI"/>
<organism evidence="8 9">
    <name type="scientific">Zootermopsis nevadensis</name>
    <name type="common">Dampwood termite</name>
    <dbReference type="NCBI Taxonomy" id="136037"/>
    <lineage>
        <taxon>Eukaryota</taxon>
        <taxon>Metazoa</taxon>
        <taxon>Ecdysozoa</taxon>
        <taxon>Arthropoda</taxon>
        <taxon>Hexapoda</taxon>
        <taxon>Insecta</taxon>
        <taxon>Pterygota</taxon>
        <taxon>Neoptera</taxon>
        <taxon>Polyneoptera</taxon>
        <taxon>Dictyoptera</taxon>
        <taxon>Blattodea</taxon>
        <taxon>Blattoidea</taxon>
        <taxon>Termitoidae</taxon>
        <taxon>Termopsidae</taxon>
        <taxon>Zootermopsis</taxon>
    </lineage>
</organism>
<dbReference type="AlphaFoldDB" id="A0A067RDP8"/>
<dbReference type="Pfam" id="PF25018">
    <property type="entry name" value="HEAT_IPO9_c"/>
    <property type="match status" value="1"/>
</dbReference>
<dbReference type="InterPro" id="IPR001494">
    <property type="entry name" value="Importin-beta_N"/>
</dbReference>
<dbReference type="GO" id="GO:0031267">
    <property type="term" value="F:small GTPase binding"/>
    <property type="evidence" value="ECO:0007669"/>
    <property type="project" value="InterPro"/>
</dbReference>
<dbReference type="PANTHER" id="PTHR10997:SF9">
    <property type="entry name" value="IMPORTIN-9"/>
    <property type="match status" value="1"/>
</dbReference>
<dbReference type="Pfam" id="PF25758">
    <property type="entry name" value="TPR_IPO11"/>
    <property type="match status" value="1"/>
</dbReference>
<dbReference type="SUPFAM" id="SSF48371">
    <property type="entry name" value="ARM repeat"/>
    <property type="match status" value="1"/>
</dbReference>
<evidence type="ECO:0000313" key="9">
    <source>
        <dbReference type="Proteomes" id="UP000027135"/>
    </source>
</evidence>
<dbReference type="GO" id="GO:0005829">
    <property type="term" value="C:cytosol"/>
    <property type="evidence" value="ECO:0007669"/>
    <property type="project" value="TreeGrafter"/>
</dbReference>
<dbReference type="OrthoDB" id="431626at2759"/>
<dbReference type="eggNOG" id="KOG2274">
    <property type="taxonomic scope" value="Eukaryota"/>
</dbReference>
<proteinExistence type="inferred from homology"/>
<dbReference type="EMBL" id="KK852701">
    <property type="protein sequence ID" value="KDR18128.1"/>
    <property type="molecule type" value="Genomic_DNA"/>
</dbReference>
<dbReference type="STRING" id="136037.A0A067RDP8"/>
<dbReference type="InterPro" id="IPR058669">
    <property type="entry name" value="TPR_IPO7/11-like"/>
</dbReference>
<comment type="similarity">
    <text evidence="2">Belongs to the importin beta family.</text>
</comment>
<dbReference type="Gene3D" id="1.25.10.10">
    <property type="entry name" value="Leucine-rich Repeat Variant"/>
    <property type="match status" value="1"/>
</dbReference>
<evidence type="ECO:0000256" key="4">
    <source>
        <dbReference type="ARBA" id="ARBA00022927"/>
    </source>
</evidence>
<reference evidence="8 9" key="1">
    <citation type="journal article" date="2014" name="Nat. Commun.">
        <title>Molecular traces of alternative social organization in a termite genome.</title>
        <authorList>
            <person name="Terrapon N."/>
            <person name="Li C."/>
            <person name="Robertson H.M."/>
            <person name="Ji L."/>
            <person name="Meng X."/>
            <person name="Booth W."/>
            <person name="Chen Z."/>
            <person name="Childers C.P."/>
            <person name="Glastad K.M."/>
            <person name="Gokhale K."/>
            <person name="Gowin J."/>
            <person name="Gronenberg W."/>
            <person name="Hermansen R.A."/>
            <person name="Hu H."/>
            <person name="Hunt B.G."/>
            <person name="Huylmans A.K."/>
            <person name="Khalil S.M."/>
            <person name="Mitchell R.D."/>
            <person name="Munoz-Torres M.C."/>
            <person name="Mustard J.A."/>
            <person name="Pan H."/>
            <person name="Reese J.T."/>
            <person name="Scharf M.E."/>
            <person name="Sun F."/>
            <person name="Vogel H."/>
            <person name="Xiao J."/>
            <person name="Yang W."/>
            <person name="Yang Z."/>
            <person name="Yang Z."/>
            <person name="Zhou J."/>
            <person name="Zhu J."/>
            <person name="Brent C.S."/>
            <person name="Elsik C.G."/>
            <person name="Goodisman M.A."/>
            <person name="Liberles D.A."/>
            <person name="Roe R.M."/>
            <person name="Vargo E.L."/>
            <person name="Vilcinskas A."/>
            <person name="Wang J."/>
            <person name="Bornberg-Bauer E."/>
            <person name="Korb J."/>
            <person name="Zhang G."/>
            <person name="Liebig J."/>
        </authorList>
    </citation>
    <scope>NUCLEOTIDE SEQUENCE [LARGE SCALE GENOMIC DNA]</scope>
    <source>
        <tissue evidence="8">Whole organism</tissue>
    </source>
</reference>
<gene>
    <name evidence="8" type="ORF">L798_07532</name>
</gene>
<keyword evidence="3" id="KW-0813">Transport</keyword>
<keyword evidence="4" id="KW-0653">Protein transport</keyword>
<evidence type="ECO:0000256" key="1">
    <source>
        <dbReference type="ARBA" id="ARBA00004123"/>
    </source>
</evidence>
<keyword evidence="9" id="KW-1185">Reference proteome</keyword>
<dbReference type="SMART" id="SM00913">
    <property type="entry name" value="IBN_N"/>
    <property type="match status" value="1"/>
</dbReference>
<dbReference type="Proteomes" id="UP000027135">
    <property type="component" value="Unassembled WGS sequence"/>
</dbReference>
<evidence type="ECO:0000256" key="3">
    <source>
        <dbReference type="ARBA" id="ARBA00022448"/>
    </source>
</evidence>
<dbReference type="InParanoid" id="A0A067RDP8"/>
<dbReference type="PROSITE" id="PS50166">
    <property type="entry name" value="IMPORTIN_B_NT"/>
    <property type="match status" value="1"/>
</dbReference>
<dbReference type="InterPro" id="IPR016024">
    <property type="entry name" value="ARM-type_fold"/>
</dbReference>
<dbReference type="InterPro" id="IPR056840">
    <property type="entry name" value="HEAT_IPO9_central"/>
</dbReference>
<accession>A0A067RDP8</accession>
<dbReference type="InterPro" id="IPR057672">
    <property type="entry name" value="TPR_IPO4/5"/>
</dbReference>
<evidence type="ECO:0000256" key="6">
    <source>
        <dbReference type="SAM" id="MobiDB-lite"/>
    </source>
</evidence>
<feature type="region of interest" description="Disordered" evidence="6">
    <location>
        <begin position="932"/>
        <end position="958"/>
    </location>
</feature>
<evidence type="ECO:0000259" key="7">
    <source>
        <dbReference type="PROSITE" id="PS50166"/>
    </source>
</evidence>
<evidence type="ECO:0000313" key="8">
    <source>
        <dbReference type="EMBL" id="KDR18128.1"/>
    </source>
</evidence>
<evidence type="ECO:0000256" key="5">
    <source>
        <dbReference type="ARBA" id="ARBA00023242"/>
    </source>
</evidence>
<feature type="compositionally biased region" description="Acidic residues" evidence="6">
    <location>
        <begin position="936"/>
        <end position="951"/>
    </location>
</feature>
<sequence length="1035" mass="115574">MATSSPLSHNTAMACSPDVNRSLKEALYETLNGILSPHHDIRIAAEERIQALEVTEDFGIHLTEFTLDPDGPLPVRQLASVLLKQYVETHWCSYSEKFRPPETTEHAKVTIKELLPHGLKESISKVRSSVAYAISAVAHWDWPENWPDLFDILVNYLSNGNEWAVHGAMRVLTEFSRDLTDTQLPHVAPVILSEMYRIFEDEQKYSVRVRGRAVEIFTTCAFLISAMSDYNKGVTRTLLNPVLPSFSERFVHGLQVPNGFLSDSCLKTDIIKALTLLVQRVPKQMAPWLPQILPPVWQTLTQSADIYLKTVVNGTEEVDEVVDSDGEVLGFENLVFSIFEFVHALVDCHKFSKTVESALTDLLYYLILFMQITEEQVRLWTANPNQFVEDEDEDTFAYSVRLSAQELLLTLCTEFEDGSCSALCQAATKHVQEADSQRNSNDGNWWKIHEACMFAFGSVKGVVMEKLEAGEVVFDLTGFLQNVVVADMNSTGPPFLLGRCLWVGSQYTQFMSPPMIEQFLQATATGLQPTQLPNIRISAIRAVWGFCEHLKNSNNTGMLVSLLPSMMDNLLGMASQYSCEVLSLVMDTLALVLSIDRNFTASCESKVTSLAIAVFLKFNSDPVIITLVQNVFKELSQNPECLSPLQHRLVPTLVSILNAPVDKIPSGLQAVALDVLQTLVRYSEPPLSDLLMNTAFPAALQCILRTNDNSTMQSGGECLRTYISIAPEQVCNHQDSEGHTGLWYSLQVAALLLNPSSSEYTATFVGRLIVTLITKAGNILGENLDILLKAVLSKMQRAETLSVIQSLVMVYAHLIHTQLDAVLNFLSTVPGPTGQSALQFVLTEWCSRQHLFYGAYEAKVSTVALCKLLEHGIASNDSRLNNITVKGDEVFVTDVIRTRSQTQNQSPQWTNIPLLVKIYKLLVNELSNQMEADMARDEEEEETDEEWEEDELGKGEQGVSVSQILGESGYKVEEAGDDEDPDALQDPVYHLNIQQYLTEFLQSFSQQPYFHAFLQHLNKQEERVLASIGVATCKV</sequence>
<evidence type="ECO:0000256" key="2">
    <source>
        <dbReference type="ARBA" id="ARBA00007991"/>
    </source>
</evidence>
<dbReference type="FunCoup" id="A0A067RDP8">
    <property type="interactions" value="1997"/>
</dbReference>
<dbReference type="GO" id="GO:0006606">
    <property type="term" value="P:protein import into nucleus"/>
    <property type="evidence" value="ECO:0007669"/>
    <property type="project" value="TreeGrafter"/>
</dbReference>
<dbReference type="PANTHER" id="PTHR10997">
    <property type="entry name" value="IMPORTIN-7, 8, 11"/>
    <property type="match status" value="1"/>
</dbReference>
<dbReference type="InterPro" id="IPR011989">
    <property type="entry name" value="ARM-like"/>
</dbReference>
<keyword evidence="5" id="KW-0539">Nucleus</keyword>
<dbReference type="Pfam" id="PF03810">
    <property type="entry name" value="IBN_N"/>
    <property type="match status" value="1"/>
</dbReference>
<name>A0A067RDP8_ZOONE</name>
<dbReference type="GO" id="GO:0005635">
    <property type="term" value="C:nuclear envelope"/>
    <property type="evidence" value="ECO:0007669"/>
    <property type="project" value="TreeGrafter"/>
</dbReference>